<name>A0A9J7ATU4_9PROT</name>
<dbReference type="InterPro" id="IPR036388">
    <property type="entry name" value="WH-like_DNA-bd_sf"/>
</dbReference>
<keyword evidence="2" id="KW-0805">Transcription regulation</keyword>
<dbReference type="PROSITE" id="PS50931">
    <property type="entry name" value="HTH_LYSR"/>
    <property type="match status" value="1"/>
</dbReference>
<accession>A0A9J7ATU4</accession>
<dbReference type="Gene3D" id="3.40.190.10">
    <property type="entry name" value="Periplasmic binding protein-like II"/>
    <property type="match status" value="2"/>
</dbReference>
<evidence type="ECO:0000256" key="1">
    <source>
        <dbReference type="ARBA" id="ARBA00009437"/>
    </source>
</evidence>
<dbReference type="GO" id="GO:0043565">
    <property type="term" value="F:sequence-specific DNA binding"/>
    <property type="evidence" value="ECO:0007669"/>
    <property type="project" value="TreeGrafter"/>
</dbReference>
<dbReference type="PANTHER" id="PTHR30537:SF79">
    <property type="entry name" value="TRANSCRIPTIONAL REGULATOR-RELATED"/>
    <property type="match status" value="1"/>
</dbReference>
<organism evidence="6 7">
    <name type="scientific">Nisaea acidiphila</name>
    <dbReference type="NCBI Taxonomy" id="1862145"/>
    <lineage>
        <taxon>Bacteria</taxon>
        <taxon>Pseudomonadati</taxon>
        <taxon>Pseudomonadota</taxon>
        <taxon>Alphaproteobacteria</taxon>
        <taxon>Rhodospirillales</taxon>
        <taxon>Thalassobaculaceae</taxon>
        <taxon>Nisaea</taxon>
    </lineage>
</organism>
<dbReference type="Pfam" id="PF00126">
    <property type="entry name" value="HTH_1"/>
    <property type="match status" value="1"/>
</dbReference>
<dbReference type="GO" id="GO:0006351">
    <property type="term" value="P:DNA-templated transcription"/>
    <property type="evidence" value="ECO:0007669"/>
    <property type="project" value="TreeGrafter"/>
</dbReference>
<dbReference type="InterPro" id="IPR036390">
    <property type="entry name" value="WH_DNA-bd_sf"/>
</dbReference>
<keyword evidence="4" id="KW-0804">Transcription</keyword>
<dbReference type="SUPFAM" id="SSF53850">
    <property type="entry name" value="Periplasmic binding protein-like II"/>
    <property type="match status" value="1"/>
</dbReference>
<dbReference type="PANTHER" id="PTHR30537">
    <property type="entry name" value="HTH-TYPE TRANSCRIPTIONAL REGULATOR"/>
    <property type="match status" value="1"/>
</dbReference>
<gene>
    <name evidence="6" type="ORF">NUH88_03325</name>
</gene>
<dbReference type="KEGG" id="naci:NUH88_03325"/>
<dbReference type="FunFam" id="1.10.10.10:FF:000001">
    <property type="entry name" value="LysR family transcriptional regulator"/>
    <property type="match status" value="1"/>
</dbReference>
<dbReference type="Proteomes" id="UP001060336">
    <property type="component" value="Chromosome"/>
</dbReference>
<dbReference type="Pfam" id="PF03466">
    <property type="entry name" value="LysR_substrate"/>
    <property type="match status" value="1"/>
</dbReference>
<dbReference type="CDD" id="cd08432">
    <property type="entry name" value="PBP2_GcdR_TrpI_HvrB_AmpR_like"/>
    <property type="match status" value="1"/>
</dbReference>
<reference evidence="6" key="1">
    <citation type="submission" date="2022-08" db="EMBL/GenBank/DDBJ databases">
        <title>Nisaea acidiphila sp. nov., isolated from a marine algal debris and emended description of the genus Nisaea Urios et al. 2008.</title>
        <authorList>
            <person name="Kwon K."/>
        </authorList>
    </citation>
    <scope>NUCLEOTIDE SEQUENCE</scope>
    <source>
        <strain evidence="6">MEBiC11861</strain>
    </source>
</reference>
<dbReference type="EMBL" id="CP102480">
    <property type="protein sequence ID" value="UUX50735.1"/>
    <property type="molecule type" value="Genomic_DNA"/>
</dbReference>
<evidence type="ECO:0000256" key="3">
    <source>
        <dbReference type="ARBA" id="ARBA00023125"/>
    </source>
</evidence>
<evidence type="ECO:0000259" key="5">
    <source>
        <dbReference type="PROSITE" id="PS50931"/>
    </source>
</evidence>
<keyword evidence="3" id="KW-0238">DNA-binding</keyword>
<keyword evidence="7" id="KW-1185">Reference proteome</keyword>
<evidence type="ECO:0000256" key="2">
    <source>
        <dbReference type="ARBA" id="ARBA00023015"/>
    </source>
</evidence>
<evidence type="ECO:0000313" key="6">
    <source>
        <dbReference type="EMBL" id="UUX50735.1"/>
    </source>
</evidence>
<evidence type="ECO:0000313" key="7">
    <source>
        <dbReference type="Proteomes" id="UP001060336"/>
    </source>
</evidence>
<dbReference type="RefSeq" id="WP_257769960.1">
    <property type="nucleotide sequence ID" value="NZ_CP102480.1"/>
</dbReference>
<dbReference type="PRINTS" id="PR00039">
    <property type="entry name" value="HTHLYSR"/>
</dbReference>
<dbReference type="SUPFAM" id="SSF46785">
    <property type="entry name" value="Winged helix' DNA-binding domain"/>
    <property type="match status" value="1"/>
</dbReference>
<dbReference type="InterPro" id="IPR058163">
    <property type="entry name" value="LysR-type_TF_proteobact-type"/>
</dbReference>
<protein>
    <submittedName>
        <fullName evidence="6">LysR substrate-binding domain-containing protein</fullName>
    </submittedName>
</protein>
<feature type="domain" description="HTH lysR-type" evidence="5">
    <location>
        <begin position="6"/>
        <end position="63"/>
    </location>
</feature>
<dbReference type="InterPro" id="IPR005119">
    <property type="entry name" value="LysR_subst-bd"/>
</dbReference>
<dbReference type="InterPro" id="IPR000847">
    <property type="entry name" value="LysR_HTH_N"/>
</dbReference>
<sequence>MARNLPPLTALRAFEAAARLGGVSKAADELNVTHAAVSHQIRALEEWFGLALFERAGRSIRPSDAGRRLLAPVSAALDTISDAVEEICDDASQHVLTVSSAPSVAYKLLVPRLAGFTALEPDVEVHLHHSVTLSNFTTDGVDVAFRFGRGDWPGTVTKLLMPGYAQPLASPILLEREGISLSDLPLSPERIAQLPLHHEDTTIFWRTWFDAAGAGGTRFRRGAVYYDAATILNVAVAGQAAVLARPALALDELKNGMLVPLSDVRIDEDAGYFLVYPRDKASDPLISAFDEWVMSELAQPVPTETASAANPAS</sequence>
<evidence type="ECO:0000256" key="4">
    <source>
        <dbReference type="ARBA" id="ARBA00023163"/>
    </source>
</evidence>
<proteinExistence type="inferred from homology"/>
<dbReference type="Gene3D" id="1.10.10.10">
    <property type="entry name" value="Winged helix-like DNA-binding domain superfamily/Winged helix DNA-binding domain"/>
    <property type="match status" value="1"/>
</dbReference>
<comment type="similarity">
    <text evidence="1">Belongs to the LysR transcriptional regulatory family.</text>
</comment>
<dbReference type="GO" id="GO:0003700">
    <property type="term" value="F:DNA-binding transcription factor activity"/>
    <property type="evidence" value="ECO:0007669"/>
    <property type="project" value="InterPro"/>
</dbReference>
<dbReference type="AlphaFoldDB" id="A0A9J7ATU4"/>